<dbReference type="PROSITE" id="PS50048">
    <property type="entry name" value="ZN2_CY6_FUNGAL_2"/>
    <property type="match status" value="1"/>
</dbReference>
<sequence>MPGPGGGPPRRSHTKSRNGCKTCKRRHIRCDETFPQCRNCTKHNCRCDYMDLQAAREEAPRSSDVPNLMMTSDIEAEIESWQLTGLPPFPELSQGARNDWFRFSKTDLRLIHHIAGLSIDFHRRGLSEATVWALKMPCLLAIAVSSDFVMNSVLAFSALHLAYLTGSKETKNLSYHYRGIAFKGLQNAIGTFSKKNCDAILAASLLLSWQATDWASLAYLQKGISSVLDSMHPYWKQRSEIAQFLESQRALRSVNTTLNPAYLAGTTQYQSENLERIDGCIADLQNVLENVQQIPEYSERINELLMFVKQLRSDMPVQSPENAFERLHPLRTWLFWLPTKMLRGGEGDLGALSILAQFYSTALALEPIFPEIEGSYLGCMAVTPIEHIDAILTSRKSSLPYLPIVQLAVSLMSFPRTVITDYKSCIQWSHHQMPRMGHFEATPPSPYHHFPDMSFPSTAPYTPPIHSPPTLAVLTPPFHPQHMYTSRPNLSAVYVGSPLPSEPGDECLSDYSRGTLEPSPAFSSPYSDEIHHQLPSTDTSGALNIGLLQESPIMSIGSVAPELWT</sequence>
<dbReference type="Proteomes" id="UP001201262">
    <property type="component" value="Unassembled WGS sequence"/>
</dbReference>
<dbReference type="InterPro" id="IPR021858">
    <property type="entry name" value="Fun_TF"/>
</dbReference>
<organism evidence="6 7">
    <name type="scientific">Talaromyces proteolyticus</name>
    <dbReference type="NCBI Taxonomy" id="1131652"/>
    <lineage>
        <taxon>Eukaryota</taxon>
        <taxon>Fungi</taxon>
        <taxon>Dikarya</taxon>
        <taxon>Ascomycota</taxon>
        <taxon>Pezizomycotina</taxon>
        <taxon>Eurotiomycetes</taxon>
        <taxon>Eurotiomycetidae</taxon>
        <taxon>Eurotiales</taxon>
        <taxon>Trichocomaceae</taxon>
        <taxon>Talaromyces</taxon>
        <taxon>Talaromyces sect. Bacilispori</taxon>
    </lineage>
</organism>
<proteinExistence type="predicted"/>
<dbReference type="GO" id="GO:0003677">
    <property type="term" value="F:DNA binding"/>
    <property type="evidence" value="ECO:0007669"/>
    <property type="project" value="UniProtKB-KW"/>
</dbReference>
<evidence type="ECO:0000256" key="1">
    <source>
        <dbReference type="ARBA" id="ARBA00023015"/>
    </source>
</evidence>
<evidence type="ECO:0000256" key="4">
    <source>
        <dbReference type="ARBA" id="ARBA00023242"/>
    </source>
</evidence>
<dbReference type="GeneID" id="70239828"/>
<keyword evidence="1" id="KW-0805">Transcription regulation</keyword>
<dbReference type="AlphaFoldDB" id="A0AAD4KUJ2"/>
<feature type="domain" description="Zn(2)-C6 fungal-type" evidence="5">
    <location>
        <begin position="19"/>
        <end position="49"/>
    </location>
</feature>
<dbReference type="PANTHER" id="PTHR47657">
    <property type="entry name" value="STEROL REGULATORY ELEMENT-BINDING PROTEIN ECM22"/>
    <property type="match status" value="1"/>
</dbReference>
<keyword evidence="4" id="KW-0539">Nucleus</keyword>
<evidence type="ECO:0000256" key="3">
    <source>
        <dbReference type="ARBA" id="ARBA00023163"/>
    </source>
</evidence>
<accession>A0AAD4KUJ2</accession>
<dbReference type="InterPro" id="IPR036864">
    <property type="entry name" value="Zn2-C6_fun-type_DNA-bd_sf"/>
</dbReference>
<keyword evidence="3" id="KW-0804">Transcription</keyword>
<dbReference type="PANTHER" id="PTHR47657:SF12">
    <property type="entry name" value="ZN(II)2CYS6 TRANSCRIPTION FACTOR (EUROFUNG)"/>
    <property type="match status" value="1"/>
</dbReference>
<dbReference type="GO" id="GO:0008270">
    <property type="term" value="F:zinc ion binding"/>
    <property type="evidence" value="ECO:0007669"/>
    <property type="project" value="InterPro"/>
</dbReference>
<dbReference type="Pfam" id="PF11951">
    <property type="entry name" value="Fungal_trans_2"/>
    <property type="match status" value="1"/>
</dbReference>
<reference evidence="6" key="1">
    <citation type="submission" date="2021-12" db="EMBL/GenBank/DDBJ databases">
        <title>Convergent genome expansion in fungi linked to evolution of root-endophyte symbiosis.</title>
        <authorList>
            <consortium name="DOE Joint Genome Institute"/>
            <person name="Ke Y.-H."/>
            <person name="Bonito G."/>
            <person name="Liao H.-L."/>
            <person name="Looney B."/>
            <person name="Rojas-Flechas A."/>
            <person name="Nash J."/>
            <person name="Hameed K."/>
            <person name="Schadt C."/>
            <person name="Martin F."/>
            <person name="Crous P.W."/>
            <person name="Miettinen O."/>
            <person name="Magnuson J.K."/>
            <person name="Labbe J."/>
            <person name="Jacobson D."/>
            <person name="Doktycz M.J."/>
            <person name="Veneault-Fourrey C."/>
            <person name="Kuo A."/>
            <person name="Mondo S."/>
            <person name="Calhoun S."/>
            <person name="Riley R."/>
            <person name="Ohm R."/>
            <person name="LaButti K."/>
            <person name="Andreopoulos B."/>
            <person name="Pangilinan J."/>
            <person name="Nolan M."/>
            <person name="Tritt A."/>
            <person name="Clum A."/>
            <person name="Lipzen A."/>
            <person name="Daum C."/>
            <person name="Barry K."/>
            <person name="Grigoriev I.V."/>
            <person name="Vilgalys R."/>
        </authorList>
    </citation>
    <scope>NUCLEOTIDE SEQUENCE</scope>
    <source>
        <strain evidence="6">PMI_201</strain>
    </source>
</reference>
<dbReference type="Pfam" id="PF00172">
    <property type="entry name" value="Zn_clus"/>
    <property type="match status" value="1"/>
</dbReference>
<dbReference type="EMBL" id="JAJTJA010000005">
    <property type="protein sequence ID" value="KAH8699070.1"/>
    <property type="molecule type" value="Genomic_DNA"/>
</dbReference>
<protein>
    <recommendedName>
        <fullName evidence="5">Zn(2)-C6 fungal-type domain-containing protein</fullName>
    </recommendedName>
</protein>
<evidence type="ECO:0000313" key="6">
    <source>
        <dbReference type="EMBL" id="KAH8699070.1"/>
    </source>
</evidence>
<evidence type="ECO:0000256" key="2">
    <source>
        <dbReference type="ARBA" id="ARBA00023125"/>
    </source>
</evidence>
<evidence type="ECO:0000259" key="5">
    <source>
        <dbReference type="PROSITE" id="PS50048"/>
    </source>
</evidence>
<dbReference type="RefSeq" id="XP_046073534.1">
    <property type="nucleotide sequence ID" value="XM_046209541.1"/>
</dbReference>
<dbReference type="GO" id="GO:0000981">
    <property type="term" value="F:DNA-binding transcription factor activity, RNA polymerase II-specific"/>
    <property type="evidence" value="ECO:0007669"/>
    <property type="project" value="InterPro"/>
</dbReference>
<evidence type="ECO:0000313" key="7">
    <source>
        <dbReference type="Proteomes" id="UP001201262"/>
    </source>
</evidence>
<dbReference type="Gene3D" id="4.10.240.10">
    <property type="entry name" value="Zn(2)-C6 fungal-type DNA-binding domain"/>
    <property type="match status" value="1"/>
</dbReference>
<dbReference type="PROSITE" id="PS00463">
    <property type="entry name" value="ZN2_CY6_FUNGAL_1"/>
    <property type="match status" value="1"/>
</dbReference>
<gene>
    <name evidence="6" type="ORF">BGW36DRAFT_154833</name>
</gene>
<dbReference type="SUPFAM" id="SSF57701">
    <property type="entry name" value="Zn2/Cys6 DNA-binding domain"/>
    <property type="match status" value="1"/>
</dbReference>
<keyword evidence="2" id="KW-0238">DNA-binding</keyword>
<dbReference type="SMART" id="SM00066">
    <property type="entry name" value="GAL4"/>
    <property type="match status" value="1"/>
</dbReference>
<dbReference type="InterPro" id="IPR052400">
    <property type="entry name" value="Zn2-C6_fungal_TF"/>
</dbReference>
<keyword evidence="7" id="KW-1185">Reference proteome</keyword>
<name>A0AAD4KUJ2_9EURO</name>
<dbReference type="InterPro" id="IPR001138">
    <property type="entry name" value="Zn2Cys6_DnaBD"/>
</dbReference>
<comment type="caution">
    <text evidence="6">The sequence shown here is derived from an EMBL/GenBank/DDBJ whole genome shotgun (WGS) entry which is preliminary data.</text>
</comment>
<dbReference type="CDD" id="cd00067">
    <property type="entry name" value="GAL4"/>
    <property type="match status" value="1"/>
</dbReference>